<proteinExistence type="predicted"/>
<dbReference type="PANTHER" id="PTHR11748:SF103">
    <property type="entry name" value="GLYCOLATE OXIDASE SUBUNIT GLCE"/>
    <property type="match status" value="1"/>
</dbReference>
<dbReference type="Pfam" id="PF01565">
    <property type="entry name" value="FAD_binding_4"/>
    <property type="match status" value="1"/>
</dbReference>
<protein>
    <recommendedName>
        <fullName evidence="1">FAD-binding PCMH-type domain-containing protein</fullName>
    </recommendedName>
</protein>
<dbReference type="AlphaFoldDB" id="A0A382W9S6"/>
<gene>
    <name evidence="2" type="ORF">METZ01_LOCUS407725</name>
</gene>
<feature type="domain" description="FAD-binding PCMH-type" evidence="1">
    <location>
        <begin position="1"/>
        <end position="151"/>
    </location>
</feature>
<reference evidence="2" key="1">
    <citation type="submission" date="2018-05" db="EMBL/GenBank/DDBJ databases">
        <authorList>
            <person name="Lanie J.A."/>
            <person name="Ng W.-L."/>
            <person name="Kazmierczak K.M."/>
            <person name="Andrzejewski T.M."/>
            <person name="Davidsen T.M."/>
            <person name="Wayne K.J."/>
            <person name="Tettelin H."/>
            <person name="Glass J.I."/>
            <person name="Rusch D."/>
            <person name="Podicherti R."/>
            <person name="Tsui H.-C.T."/>
            <person name="Winkler M.E."/>
        </authorList>
    </citation>
    <scope>NUCLEOTIDE SEQUENCE</scope>
</reference>
<feature type="non-terminal residue" evidence="2">
    <location>
        <position position="1"/>
    </location>
</feature>
<dbReference type="SUPFAM" id="SSF56176">
    <property type="entry name" value="FAD-binding/transporter-associated domain-like"/>
    <property type="match status" value="1"/>
</dbReference>
<dbReference type="InterPro" id="IPR006094">
    <property type="entry name" value="Oxid_FAD_bind_N"/>
</dbReference>
<dbReference type="InterPro" id="IPR016169">
    <property type="entry name" value="FAD-bd_PCMH_sub2"/>
</dbReference>
<dbReference type="InterPro" id="IPR016166">
    <property type="entry name" value="FAD-bd_PCMH"/>
</dbReference>
<accession>A0A382W9S6</accession>
<feature type="non-terminal residue" evidence="2">
    <location>
        <position position="153"/>
    </location>
</feature>
<evidence type="ECO:0000313" key="2">
    <source>
        <dbReference type="EMBL" id="SVD54871.1"/>
    </source>
</evidence>
<dbReference type="PROSITE" id="PS51387">
    <property type="entry name" value="FAD_PCMH"/>
    <property type="match status" value="1"/>
</dbReference>
<dbReference type="InterPro" id="IPR036318">
    <property type="entry name" value="FAD-bd_PCMH-like_sf"/>
</dbReference>
<name>A0A382W9S6_9ZZZZ</name>
<dbReference type="GO" id="GO:0071949">
    <property type="term" value="F:FAD binding"/>
    <property type="evidence" value="ECO:0007669"/>
    <property type="project" value="InterPro"/>
</dbReference>
<evidence type="ECO:0000259" key="1">
    <source>
        <dbReference type="PROSITE" id="PS51387"/>
    </source>
</evidence>
<organism evidence="2">
    <name type="scientific">marine metagenome</name>
    <dbReference type="NCBI Taxonomy" id="408172"/>
    <lineage>
        <taxon>unclassified sequences</taxon>
        <taxon>metagenomes</taxon>
        <taxon>ecological metagenomes</taxon>
    </lineage>
</organism>
<dbReference type="Gene3D" id="3.30.465.10">
    <property type="match status" value="1"/>
</dbReference>
<dbReference type="PANTHER" id="PTHR11748">
    <property type="entry name" value="D-LACTATE DEHYDROGENASE"/>
    <property type="match status" value="1"/>
</dbReference>
<dbReference type="EMBL" id="UINC01157723">
    <property type="protein sequence ID" value="SVD54871.1"/>
    <property type="molecule type" value="Genomic_DNA"/>
</dbReference>
<sequence length="153" mass="15231">VGIDGPICVRGGGTRWVVGGAVGGARVVSAPVGIEALEPAEMTVVVGAGTTVVDLAAALAEHGQEVALDGPVGATVGGALMVGWNPLRRGRLGEVADVLLQADCVGADGRVFIAGGPTVKNVTGYDLCRLLVGSLGTLALVGKVIMRTRPVPE</sequence>